<keyword evidence="4" id="KW-0010">Activator</keyword>
<evidence type="ECO:0000256" key="10">
    <source>
        <dbReference type="SAM" id="Phobius"/>
    </source>
</evidence>
<keyword evidence="10" id="KW-0812">Transmembrane</keyword>
<dbReference type="Proteomes" id="UP001206925">
    <property type="component" value="Unassembled WGS sequence"/>
</dbReference>
<comment type="function">
    <text evidence="8">Component of the sequence-specific heterotrimeric transcription factor (NF-Y) which specifically recognizes a 5'-CCAAT-3' box motif found in the promoters of its target genes.</text>
</comment>
<keyword evidence="5 8" id="KW-0804">Transcription</keyword>
<feature type="region of interest" description="Disordered" evidence="9">
    <location>
        <begin position="148"/>
        <end position="225"/>
    </location>
</feature>
<feature type="region of interest" description="Disordered" evidence="9">
    <location>
        <begin position="310"/>
        <end position="448"/>
    </location>
</feature>
<evidence type="ECO:0000256" key="5">
    <source>
        <dbReference type="ARBA" id="ARBA00023163"/>
    </source>
</evidence>
<dbReference type="PROSITE" id="PS51152">
    <property type="entry name" value="NFYA_HAP2_2"/>
    <property type="match status" value="1"/>
</dbReference>
<comment type="similarity">
    <text evidence="8">Belongs to the NFYA/HAP2 subunit family.</text>
</comment>
<dbReference type="GO" id="GO:0003677">
    <property type="term" value="F:DNA binding"/>
    <property type="evidence" value="ECO:0007669"/>
    <property type="project" value="UniProtKB-KW"/>
</dbReference>
<comment type="subcellular location">
    <subcellularLocation>
        <location evidence="1 8">Nucleus</location>
    </subcellularLocation>
</comment>
<dbReference type="PANTHER" id="PTHR12632">
    <property type="entry name" value="TRANSCRIPTION FACTOR NF-Y ALPHA-RELATED"/>
    <property type="match status" value="1"/>
</dbReference>
<proteinExistence type="inferred from homology"/>
<comment type="caution">
    <text evidence="11">The sequence shown here is derived from an EMBL/GenBank/DDBJ whole genome shotgun (WGS) entry which is preliminary data.</text>
</comment>
<feature type="compositionally biased region" description="Polar residues" evidence="9">
    <location>
        <begin position="429"/>
        <end position="441"/>
    </location>
</feature>
<evidence type="ECO:0000256" key="3">
    <source>
        <dbReference type="ARBA" id="ARBA00023125"/>
    </source>
</evidence>
<dbReference type="AlphaFoldDB" id="A0AAD5G6F0"/>
<accession>A0AAD5G6F0</accession>
<dbReference type="Pfam" id="PF02045">
    <property type="entry name" value="CBFB_NFYA"/>
    <property type="match status" value="1"/>
</dbReference>
<feature type="compositionally biased region" description="Basic and acidic residues" evidence="9">
    <location>
        <begin position="335"/>
        <end position="350"/>
    </location>
</feature>
<feature type="compositionally biased region" description="Basic and acidic residues" evidence="9">
    <location>
        <begin position="310"/>
        <end position="319"/>
    </location>
</feature>
<evidence type="ECO:0000256" key="6">
    <source>
        <dbReference type="ARBA" id="ARBA00023242"/>
    </source>
</evidence>
<evidence type="ECO:0000256" key="8">
    <source>
        <dbReference type="RuleBase" id="RU367155"/>
    </source>
</evidence>
<feature type="transmembrane region" description="Helical" evidence="10">
    <location>
        <begin position="31"/>
        <end position="63"/>
    </location>
</feature>
<name>A0AAD5G6F0_AMBAR</name>
<evidence type="ECO:0000313" key="12">
    <source>
        <dbReference type="Proteomes" id="UP001206925"/>
    </source>
</evidence>
<dbReference type="EMBL" id="JAMZMK010010682">
    <property type="protein sequence ID" value="KAI7730675.1"/>
    <property type="molecule type" value="Genomic_DNA"/>
</dbReference>
<keyword evidence="12" id="KW-1185">Reference proteome</keyword>
<evidence type="ECO:0000256" key="9">
    <source>
        <dbReference type="SAM" id="MobiDB-lite"/>
    </source>
</evidence>
<protein>
    <recommendedName>
        <fullName evidence="8">Nuclear transcription factor Y subunit</fullName>
    </recommendedName>
</protein>
<dbReference type="GO" id="GO:0016602">
    <property type="term" value="C:CCAAT-binding factor complex"/>
    <property type="evidence" value="ECO:0007669"/>
    <property type="project" value="InterPro"/>
</dbReference>
<dbReference type="InterPro" id="IPR018362">
    <property type="entry name" value="CCAAT-binding_factor_CS"/>
</dbReference>
<sequence>MVAVMVVFWGRWAWQVCGGDIMFQEILNFDILWWCSLVLVFIGVGGSSVVAVTILVLGFWWWWMSGVGEQPELRFNISLYRNKEYQPSEMASVTNGEDLPSVPLEELLDDLKLSDEEERLNSFEFDNLIVCNRYALLAGTHCISSTSTTTMQRANSADSTSQEQSLDRDSQSDDVLSEDEGDVRKETNNLPYFSSDSYGQGQQNIQHGIPNILPRNDETLTQGPQPELVGHSVACAPNPYYDPYYGGMMAAYGQHMVHPQFLDMHQVRMPLPLEMAQEPVYVNAKQYHAILRRRQSRAKAELEKKLIKDRKPYLHESRHQHAMRRVRSSGGRFAKKTEADALKNASEDKNATSSSSSGMKRAHSESTESLNTQQEPRGGMVNSCNGRTYAPDGGGYDNQETRGGNGNGMVSPYQLHSSDIGVGEGGSLGQQWTSMQSNQAAQRAVAMK</sequence>
<feature type="compositionally biased region" description="Polar residues" evidence="9">
    <location>
        <begin position="148"/>
        <end position="164"/>
    </location>
</feature>
<dbReference type="PROSITE" id="PS00686">
    <property type="entry name" value="NFYA_HAP2_1"/>
    <property type="match status" value="1"/>
</dbReference>
<evidence type="ECO:0000256" key="4">
    <source>
        <dbReference type="ARBA" id="ARBA00023159"/>
    </source>
</evidence>
<keyword evidence="2 8" id="KW-0805">Transcription regulation</keyword>
<organism evidence="11 12">
    <name type="scientific">Ambrosia artemisiifolia</name>
    <name type="common">Common ragweed</name>
    <dbReference type="NCBI Taxonomy" id="4212"/>
    <lineage>
        <taxon>Eukaryota</taxon>
        <taxon>Viridiplantae</taxon>
        <taxon>Streptophyta</taxon>
        <taxon>Embryophyta</taxon>
        <taxon>Tracheophyta</taxon>
        <taxon>Spermatophyta</taxon>
        <taxon>Magnoliopsida</taxon>
        <taxon>eudicotyledons</taxon>
        <taxon>Gunneridae</taxon>
        <taxon>Pentapetalae</taxon>
        <taxon>asterids</taxon>
        <taxon>campanulids</taxon>
        <taxon>Asterales</taxon>
        <taxon>Asteraceae</taxon>
        <taxon>Asteroideae</taxon>
        <taxon>Heliantheae alliance</taxon>
        <taxon>Heliantheae</taxon>
        <taxon>Ambrosia</taxon>
    </lineage>
</organism>
<evidence type="ECO:0000256" key="7">
    <source>
        <dbReference type="ARBA" id="ARBA00025911"/>
    </source>
</evidence>
<dbReference type="GO" id="GO:0003700">
    <property type="term" value="F:DNA-binding transcription factor activity"/>
    <property type="evidence" value="ECO:0007669"/>
    <property type="project" value="UniProtKB-UniRule"/>
</dbReference>
<gene>
    <name evidence="11" type="ORF">M8C21_023039</name>
</gene>
<evidence type="ECO:0000256" key="2">
    <source>
        <dbReference type="ARBA" id="ARBA00023015"/>
    </source>
</evidence>
<evidence type="ECO:0000256" key="1">
    <source>
        <dbReference type="ARBA" id="ARBA00004123"/>
    </source>
</evidence>
<dbReference type="PRINTS" id="PR00616">
    <property type="entry name" value="CCAATSUBUNTB"/>
</dbReference>
<reference evidence="11" key="1">
    <citation type="submission" date="2022-06" db="EMBL/GenBank/DDBJ databases">
        <title>Uncovering the hologenomic basis of an extraordinary plant invasion.</title>
        <authorList>
            <person name="Bieker V.C."/>
            <person name="Martin M.D."/>
            <person name="Gilbert T."/>
            <person name="Hodgins K."/>
            <person name="Battlay P."/>
            <person name="Petersen B."/>
            <person name="Wilson J."/>
        </authorList>
    </citation>
    <scope>NUCLEOTIDE SEQUENCE</scope>
    <source>
        <strain evidence="11">AA19_3_7</strain>
        <tissue evidence="11">Leaf</tissue>
    </source>
</reference>
<dbReference type="Gene3D" id="6.10.250.2430">
    <property type="match status" value="1"/>
</dbReference>
<keyword evidence="3 8" id="KW-0238">DNA-binding</keyword>
<keyword evidence="10" id="KW-0472">Membrane</keyword>
<feature type="compositionally biased region" description="Polar residues" evidence="9">
    <location>
        <begin position="188"/>
        <end position="206"/>
    </location>
</feature>
<comment type="subunit">
    <text evidence="7">Heterotrimeric transcription factor composed of three components, NF-YA, NF-YB and NF-YC. NF-YB and NF-YC must interact and dimerize for NF-YA association and DNA binding.</text>
</comment>
<evidence type="ECO:0000313" key="11">
    <source>
        <dbReference type="EMBL" id="KAI7730675.1"/>
    </source>
</evidence>
<dbReference type="SMART" id="SM00521">
    <property type="entry name" value="CBF"/>
    <property type="match status" value="1"/>
</dbReference>
<keyword evidence="10" id="KW-1133">Transmembrane helix</keyword>
<dbReference type="InterPro" id="IPR001289">
    <property type="entry name" value="NFYA"/>
</dbReference>
<keyword evidence="6 8" id="KW-0539">Nucleus</keyword>